<reference evidence="2 3" key="1">
    <citation type="submission" date="2015-01" db="EMBL/GenBank/DDBJ databases">
        <title>The Genome Sequence of Ochroconis gallopava CBS43764.</title>
        <authorList>
            <consortium name="The Broad Institute Genomics Platform"/>
            <person name="Cuomo C."/>
            <person name="de Hoog S."/>
            <person name="Gorbushina A."/>
            <person name="Stielow B."/>
            <person name="Teixiera M."/>
            <person name="Abouelleil A."/>
            <person name="Chapman S.B."/>
            <person name="Priest M."/>
            <person name="Young S.K."/>
            <person name="Wortman J."/>
            <person name="Nusbaum C."/>
            <person name="Birren B."/>
        </authorList>
    </citation>
    <scope>NUCLEOTIDE SEQUENCE [LARGE SCALE GENOMIC DNA]</scope>
    <source>
        <strain evidence="2 3">CBS 43764</strain>
    </source>
</reference>
<dbReference type="InParanoid" id="A0A0D2AL83"/>
<feature type="compositionally biased region" description="Polar residues" evidence="1">
    <location>
        <begin position="1"/>
        <end position="12"/>
    </location>
</feature>
<gene>
    <name evidence="2" type="ORF">PV09_02142</name>
</gene>
<dbReference type="RefSeq" id="XP_016217159.1">
    <property type="nucleotide sequence ID" value="XM_016355143.1"/>
</dbReference>
<dbReference type="OrthoDB" id="427960at2759"/>
<dbReference type="STRING" id="253628.A0A0D2AL83"/>
<proteinExistence type="predicted"/>
<evidence type="ECO:0000313" key="3">
    <source>
        <dbReference type="Proteomes" id="UP000053259"/>
    </source>
</evidence>
<feature type="compositionally biased region" description="Basic and acidic residues" evidence="1">
    <location>
        <begin position="148"/>
        <end position="160"/>
    </location>
</feature>
<feature type="compositionally biased region" description="Polar residues" evidence="1">
    <location>
        <begin position="44"/>
        <end position="57"/>
    </location>
</feature>
<sequence length="259" mass="28626">MSGQKGTASTRLLSMKFMQRAAATEANTSTPSTPNGPPTKRIRLSNSNSATPISELSDQQRLEKTRAEEELQRNAIIERLAAEAGETRWVLNVKEPAVETRPFTVVQTGFADLDSAENDDQGSEDSEEGEESTVRFVKGRMVFGQIKQAERESAENKGPESETGSSNSDSDESQASDHEQDTTYQAQRKAIAARKLAKMNPKQQERERLAALRRKREINLNMPHSDKEVNLSKLTSISGGAVTKPRSGSSYRPHPSRKH</sequence>
<name>A0A0D2AL83_9PEZI</name>
<dbReference type="HOGENOM" id="CLU_059403_0_0_1"/>
<accession>A0A0D2AL83</accession>
<dbReference type="VEuPathDB" id="FungiDB:PV09_02142"/>
<dbReference type="Proteomes" id="UP000053259">
    <property type="component" value="Unassembled WGS sequence"/>
</dbReference>
<dbReference type="AlphaFoldDB" id="A0A0D2AL83"/>
<feature type="compositionally biased region" description="Basic and acidic residues" evidence="1">
    <location>
        <begin position="58"/>
        <end position="68"/>
    </location>
</feature>
<organism evidence="2 3">
    <name type="scientific">Verruconis gallopava</name>
    <dbReference type="NCBI Taxonomy" id="253628"/>
    <lineage>
        <taxon>Eukaryota</taxon>
        <taxon>Fungi</taxon>
        <taxon>Dikarya</taxon>
        <taxon>Ascomycota</taxon>
        <taxon>Pezizomycotina</taxon>
        <taxon>Dothideomycetes</taxon>
        <taxon>Pleosporomycetidae</taxon>
        <taxon>Venturiales</taxon>
        <taxon>Sympoventuriaceae</taxon>
        <taxon>Verruconis</taxon>
    </lineage>
</organism>
<dbReference type="Pfam" id="PF10175">
    <property type="entry name" value="MPP6"/>
    <property type="match status" value="1"/>
</dbReference>
<protein>
    <submittedName>
        <fullName evidence="2">Uncharacterized protein</fullName>
    </submittedName>
</protein>
<keyword evidence="3" id="KW-1185">Reference proteome</keyword>
<feature type="region of interest" description="Disordered" evidence="1">
    <location>
        <begin position="1"/>
        <end position="68"/>
    </location>
</feature>
<dbReference type="EMBL" id="KN847533">
    <property type="protein sequence ID" value="KIW07290.1"/>
    <property type="molecule type" value="Genomic_DNA"/>
</dbReference>
<dbReference type="GeneID" id="27310115"/>
<feature type="compositionally biased region" description="Acidic residues" evidence="1">
    <location>
        <begin position="114"/>
        <end position="131"/>
    </location>
</feature>
<evidence type="ECO:0000256" key="1">
    <source>
        <dbReference type="SAM" id="MobiDB-lite"/>
    </source>
</evidence>
<feature type="region of interest" description="Disordered" evidence="1">
    <location>
        <begin position="109"/>
        <end position="259"/>
    </location>
</feature>
<evidence type="ECO:0000313" key="2">
    <source>
        <dbReference type="EMBL" id="KIW07290.1"/>
    </source>
</evidence>